<name>A0AC35TFT6_9BILA</name>
<evidence type="ECO:0000313" key="1">
    <source>
        <dbReference type="Proteomes" id="UP000095286"/>
    </source>
</evidence>
<reference evidence="2" key="1">
    <citation type="submission" date="2016-11" db="UniProtKB">
        <authorList>
            <consortium name="WormBaseParasite"/>
        </authorList>
    </citation>
    <scope>IDENTIFICATION</scope>
    <source>
        <strain evidence="2">KR3021</strain>
    </source>
</reference>
<proteinExistence type="predicted"/>
<dbReference type="Proteomes" id="UP000095286">
    <property type="component" value="Unplaced"/>
</dbReference>
<evidence type="ECO:0000313" key="2">
    <source>
        <dbReference type="WBParaSite" id="RSKR_0000009700.1"/>
    </source>
</evidence>
<sequence length="343" mass="38239">MSNLIENRKLVDLCSEIDESLDPESKIKLVKECIAKADQNNRAFLRQSLQAKLVKLYNDLGQHNDALLLASTLTKELKKMDDKFLIVEVQLEECKACYSLSNFSKARAALTSARTTANSIYIAPKIQASLDLMSGILHAADEKDFKTAFSYFYEAFEGFDTSNDKDEALKALKYMLLSKVMVDSPDEVKTLLTQKLALKYSGSDLDAMRAVAAAAKKRSLGEFNEAFQKYPTELQGDVVVRKHFSALSDGMLEKDLSRIIEPYDSIEIAYIAKRISLPVQSVEKKLAQMILDNKIDGSLNQAVGTLQIHREEEIGSSYQTAVETIQALGVVVDGLYGRAKKIR</sequence>
<dbReference type="WBParaSite" id="RSKR_0000009700.1">
    <property type="protein sequence ID" value="RSKR_0000009700.1"/>
    <property type="gene ID" value="RSKR_0000009700"/>
</dbReference>
<organism evidence="1 2">
    <name type="scientific">Rhabditophanes sp. KR3021</name>
    <dbReference type="NCBI Taxonomy" id="114890"/>
    <lineage>
        <taxon>Eukaryota</taxon>
        <taxon>Metazoa</taxon>
        <taxon>Ecdysozoa</taxon>
        <taxon>Nematoda</taxon>
        <taxon>Chromadorea</taxon>
        <taxon>Rhabditida</taxon>
        <taxon>Tylenchina</taxon>
        <taxon>Panagrolaimomorpha</taxon>
        <taxon>Strongyloidoidea</taxon>
        <taxon>Alloionematidae</taxon>
        <taxon>Rhabditophanes</taxon>
    </lineage>
</organism>
<protein>
    <submittedName>
        <fullName evidence="2">PCI domain-containing protein</fullName>
    </submittedName>
</protein>
<accession>A0AC35TFT6</accession>